<organism evidence="1 2">
    <name type="scientific">Methylovulum psychrotolerans</name>
    <dbReference type="NCBI Taxonomy" id="1704499"/>
    <lineage>
        <taxon>Bacteria</taxon>
        <taxon>Pseudomonadati</taxon>
        <taxon>Pseudomonadota</taxon>
        <taxon>Gammaproteobacteria</taxon>
        <taxon>Methylococcales</taxon>
        <taxon>Methylococcaceae</taxon>
        <taxon>Methylovulum</taxon>
    </lineage>
</organism>
<gene>
    <name evidence="1" type="ORF">AADEFJLK_01517</name>
</gene>
<evidence type="ECO:0000313" key="2">
    <source>
        <dbReference type="Proteomes" id="UP000237423"/>
    </source>
</evidence>
<evidence type="ECO:0008006" key="3">
    <source>
        <dbReference type="Google" id="ProtNLM"/>
    </source>
</evidence>
<proteinExistence type="predicted"/>
<sequence length="180" mass="20588">MNRNAHVFILCEDTVHYHFARKYFELLGFDTRKIRGDFNPKGRSTGSGAEFVKARYEKEVQAFRSKITYLDYILVVIIDDDTIGNAQHLKPTPLADEAILIFSPIRNIESWFCYIDTGDLDIEEPDEKGKIKDYAPHYKKGSKPTEFAKKLKAEICLKGLPNTAPSSLRQACNELARLKN</sequence>
<comment type="caution">
    <text evidence="1">The sequence shown here is derived from an EMBL/GenBank/DDBJ whole genome shotgun (WGS) entry which is preliminary data.</text>
</comment>
<dbReference type="AlphaFoldDB" id="A0A2S5CQ33"/>
<dbReference type="RefSeq" id="WP_103973839.1">
    <property type="nucleotide sequence ID" value="NZ_PGFZ01000002.1"/>
</dbReference>
<evidence type="ECO:0000313" key="1">
    <source>
        <dbReference type="EMBL" id="POZ52906.1"/>
    </source>
</evidence>
<dbReference type="Proteomes" id="UP000237423">
    <property type="component" value="Unassembled WGS sequence"/>
</dbReference>
<protein>
    <recommendedName>
        <fullName evidence="3">DUF4276 family protein</fullName>
    </recommendedName>
</protein>
<dbReference type="EMBL" id="PGFZ01000002">
    <property type="protein sequence ID" value="POZ52906.1"/>
    <property type="molecule type" value="Genomic_DNA"/>
</dbReference>
<name>A0A2S5CQ33_9GAMM</name>
<accession>A0A2S5CQ33</accession>
<reference evidence="1 2" key="1">
    <citation type="submission" date="2017-11" db="EMBL/GenBank/DDBJ databases">
        <title>Draft Genome Sequence of Methylobacter psychrotolerans Sph1T, an Obligate Methanotroph from Low-Temperature Environments.</title>
        <authorList>
            <person name="Oshkin I.Y."/>
            <person name="Miroshnikov K."/>
            <person name="Belova S.E."/>
            <person name="Korzhenkov A."/>
            <person name="Toshchakov S.V."/>
            <person name="Dedysh S.N."/>
        </authorList>
    </citation>
    <scope>NUCLEOTIDE SEQUENCE [LARGE SCALE GENOMIC DNA]</scope>
    <source>
        <strain evidence="1 2">Sph1</strain>
    </source>
</reference>